<evidence type="ECO:0000256" key="1">
    <source>
        <dbReference type="ARBA" id="ARBA00022679"/>
    </source>
</evidence>
<evidence type="ECO:0000313" key="4">
    <source>
        <dbReference type="EMBL" id="MEQ4481932.1"/>
    </source>
</evidence>
<name>A0ABV1KPJ8_9BACL</name>
<dbReference type="RefSeq" id="WP_232189306.1">
    <property type="nucleotide sequence ID" value="NZ_JAIOAP010000019.1"/>
</dbReference>
<dbReference type="SUPFAM" id="SSF52374">
    <property type="entry name" value="Nucleotidylyl transferase"/>
    <property type="match status" value="1"/>
</dbReference>
<dbReference type="InterPro" id="IPR050385">
    <property type="entry name" value="Archaeal_FAD_synthase"/>
</dbReference>
<proteinExistence type="predicted"/>
<dbReference type="PANTHER" id="PTHR43793">
    <property type="entry name" value="FAD SYNTHASE"/>
    <property type="match status" value="1"/>
</dbReference>
<dbReference type="GO" id="GO:0016779">
    <property type="term" value="F:nucleotidyltransferase activity"/>
    <property type="evidence" value="ECO:0007669"/>
    <property type="project" value="UniProtKB-KW"/>
</dbReference>
<evidence type="ECO:0000259" key="3">
    <source>
        <dbReference type="Pfam" id="PF01467"/>
    </source>
</evidence>
<dbReference type="PANTHER" id="PTHR43793:SF1">
    <property type="entry name" value="FAD SYNTHASE"/>
    <property type="match status" value="1"/>
</dbReference>
<sequence length="148" mass="16908">MTVIGYTAGVFDLFHIGHLTFLEEASKHCDKLVVGVTTDELSLRYKNKTPVIPYSERAAIVGSLRFVNEVIPQHEMNRYSVWEDRRFHVTLVGDDWKGSLLWNSYEEQFAKLGVSIVYLPYTQHISSTLLRSVLHNLSHDPTNGKKTS</sequence>
<dbReference type="Pfam" id="PF01467">
    <property type="entry name" value="CTP_transf_like"/>
    <property type="match status" value="1"/>
</dbReference>
<feature type="domain" description="Cytidyltransferase-like" evidence="3">
    <location>
        <begin position="6"/>
        <end position="131"/>
    </location>
</feature>
<dbReference type="Proteomes" id="UP001493487">
    <property type="component" value="Unassembled WGS sequence"/>
</dbReference>
<evidence type="ECO:0000256" key="2">
    <source>
        <dbReference type="ARBA" id="ARBA00022695"/>
    </source>
</evidence>
<accession>A0ABV1KPJ8</accession>
<dbReference type="InterPro" id="IPR004821">
    <property type="entry name" value="Cyt_trans-like"/>
</dbReference>
<organism evidence="4 5">
    <name type="scientific">Cohnella silvisoli</name>
    <dbReference type="NCBI Taxonomy" id="2873699"/>
    <lineage>
        <taxon>Bacteria</taxon>
        <taxon>Bacillati</taxon>
        <taxon>Bacillota</taxon>
        <taxon>Bacilli</taxon>
        <taxon>Bacillales</taxon>
        <taxon>Paenibacillaceae</taxon>
        <taxon>Cohnella</taxon>
    </lineage>
</organism>
<reference evidence="4 5" key="1">
    <citation type="journal article" date="2023" name="Genome Announc.">
        <title>Pan-Genome Analyses of the Genus Cohnella and Proposal of the Novel Species Cohnella silvisoli sp. nov., Isolated from Forest Soil.</title>
        <authorList>
            <person name="Wang C."/>
            <person name="Mao L."/>
            <person name="Bao G."/>
            <person name="Zhu H."/>
        </authorList>
    </citation>
    <scope>NUCLEOTIDE SEQUENCE [LARGE SCALE GENOMIC DNA]</scope>
    <source>
        <strain evidence="4 5">NL03-T5-1</strain>
    </source>
</reference>
<keyword evidence="1" id="KW-0808">Transferase</keyword>
<protein>
    <submittedName>
        <fullName evidence="4">Adenylyltransferase/cytidyltransferase family protein</fullName>
    </submittedName>
</protein>
<dbReference type="EMBL" id="JASKHM010000002">
    <property type="protein sequence ID" value="MEQ4481932.1"/>
    <property type="molecule type" value="Genomic_DNA"/>
</dbReference>
<dbReference type="Gene3D" id="3.40.50.620">
    <property type="entry name" value="HUPs"/>
    <property type="match status" value="1"/>
</dbReference>
<keyword evidence="5" id="KW-1185">Reference proteome</keyword>
<dbReference type="InterPro" id="IPR014729">
    <property type="entry name" value="Rossmann-like_a/b/a_fold"/>
</dbReference>
<dbReference type="NCBIfam" id="TIGR00125">
    <property type="entry name" value="cyt_tran_rel"/>
    <property type="match status" value="1"/>
</dbReference>
<keyword evidence="2 4" id="KW-0548">Nucleotidyltransferase</keyword>
<evidence type="ECO:0000313" key="5">
    <source>
        <dbReference type="Proteomes" id="UP001493487"/>
    </source>
</evidence>
<gene>
    <name evidence="4" type="ORF">QJS35_05950</name>
</gene>
<comment type="caution">
    <text evidence="4">The sequence shown here is derived from an EMBL/GenBank/DDBJ whole genome shotgun (WGS) entry which is preliminary data.</text>
</comment>